<dbReference type="InterPro" id="IPR050482">
    <property type="entry name" value="Sensor_HK_TwoCompSys"/>
</dbReference>
<dbReference type="GO" id="GO:0000155">
    <property type="term" value="F:phosphorelay sensor kinase activity"/>
    <property type="evidence" value="ECO:0007669"/>
    <property type="project" value="InterPro"/>
</dbReference>
<reference evidence="11 12" key="1">
    <citation type="submission" date="2019-06" db="EMBL/GenBank/DDBJ databases">
        <authorList>
            <person name="Li J."/>
        </authorList>
    </citation>
    <scope>NUCLEOTIDE SEQUENCE [LARGE SCALE GENOMIC DNA]</scope>
    <source>
        <strain evidence="11 12">LMG 28165</strain>
    </source>
</reference>
<dbReference type="PANTHER" id="PTHR24421:SF10">
    <property type="entry name" value="NITRATE_NITRITE SENSOR PROTEIN NARQ"/>
    <property type="match status" value="1"/>
</dbReference>
<dbReference type="OrthoDB" id="4428135at2"/>
<dbReference type="Gene3D" id="3.30.565.10">
    <property type="entry name" value="Histidine kinase-like ATPase, C-terminal domain"/>
    <property type="match status" value="1"/>
</dbReference>
<keyword evidence="4" id="KW-0808">Transferase</keyword>
<feature type="transmembrane region" description="Helical" evidence="9">
    <location>
        <begin position="21"/>
        <end position="45"/>
    </location>
</feature>
<evidence type="ECO:0000256" key="7">
    <source>
        <dbReference type="ARBA" id="ARBA00022840"/>
    </source>
</evidence>
<sequence length="370" mass="40463">MSQLVERLPSPERQRRLIVGYAILMIVAIAVAGISGHTVIAGYIVTVGLVGTLASALLMPVLGVAAFVAVFVAGAMVPSALGAVDTMMAPLAVAPLASARRARWAILASFLLITAGLWEPSNLEFNLDFGVIAVWSFQFPLAVLMGWGIRQRRRIRDEMTQRYQERRRELARTLHDSVASSLTSVIIRSEVMAMAHQEGQEGGDIAEECAQIAEASRVSMRQVRQLINLLDAGEDEELVMRLESLKETVDKTRETLEEHGFSVDCPRTTPSIILDSGKEILINRFLRETTTNILKYGEPGSRVEVVHDYSSAQLNLIVLNEIRQGDYRQPELSSGIGIGALKETAAALGAVVSSQAIDDGRWETQLRISV</sequence>
<keyword evidence="9" id="KW-1133">Transmembrane helix</keyword>
<evidence type="ECO:0000313" key="12">
    <source>
        <dbReference type="Proteomes" id="UP000312032"/>
    </source>
</evidence>
<keyword evidence="3" id="KW-0597">Phosphoprotein</keyword>
<dbReference type="RefSeq" id="WP_139465189.1">
    <property type="nucleotide sequence ID" value="NZ_VDHJ01000004.1"/>
</dbReference>
<proteinExistence type="predicted"/>
<evidence type="ECO:0000259" key="10">
    <source>
        <dbReference type="Pfam" id="PF07730"/>
    </source>
</evidence>
<evidence type="ECO:0000256" key="4">
    <source>
        <dbReference type="ARBA" id="ARBA00022679"/>
    </source>
</evidence>
<evidence type="ECO:0000256" key="8">
    <source>
        <dbReference type="ARBA" id="ARBA00023012"/>
    </source>
</evidence>
<dbReference type="GO" id="GO:0016020">
    <property type="term" value="C:membrane"/>
    <property type="evidence" value="ECO:0007669"/>
    <property type="project" value="InterPro"/>
</dbReference>
<feature type="transmembrane region" description="Helical" evidence="9">
    <location>
        <begin position="102"/>
        <end position="118"/>
    </location>
</feature>
<dbReference type="InterPro" id="IPR011712">
    <property type="entry name" value="Sig_transdc_His_kin_sub3_dim/P"/>
</dbReference>
<evidence type="ECO:0000256" key="2">
    <source>
        <dbReference type="ARBA" id="ARBA00012438"/>
    </source>
</evidence>
<keyword evidence="7" id="KW-0067">ATP-binding</keyword>
<dbReference type="Pfam" id="PF07730">
    <property type="entry name" value="HisKA_3"/>
    <property type="match status" value="1"/>
</dbReference>
<keyword evidence="6" id="KW-0418">Kinase</keyword>
<feature type="domain" description="Signal transduction histidine kinase subgroup 3 dimerisation and phosphoacceptor" evidence="10">
    <location>
        <begin position="167"/>
        <end position="231"/>
    </location>
</feature>
<evidence type="ECO:0000256" key="1">
    <source>
        <dbReference type="ARBA" id="ARBA00000085"/>
    </source>
</evidence>
<dbReference type="AlphaFoldDB" id="A0A5C4U5K9"/>
<keyword evidence="9" id="KW-0472">Membrane</keyword>
<accession>A0A5C4U5K9</accession>
<comment type="catalytic activity">
    <reaction evidence="1">
        <text>ATP + protein L-histidine = ADP + protein N-phospho-L-histidine.</text>
        <dbReference type="EC" id="2.7.13.3"/>
    </reaction>
</comment>
<dbReference type="InterPro" id="IPR036890">
    <property type="entry name" value="HATPase_C_sf"/>
</dbReference>
<dbReference type="Gene3D" id="1.20.5.1930">
    <property type="match status" value="1"/>
</dbReference>
<dbReference type="EMBL" id="VDHJ01000004">
    <property type="protein sequence ID" value="TNL98761.1"/>
    <property type="molecule type" value="Genomic_DNA"/>
</dbReference>
<keyword evidence="8" id="KW-0902">Two-component regulatory system</keyword>
<evidence type="ECO:0000256" key="5">
    <source>
        <dbReference type="ARBA" id="ARBA00022741"/>
    </source>
</evidence>
<gene>
    <name evidence="11" type="ORF">FHE74_03845</name>
</gene>
<keyword evidence="9" id="KW-0812">Transmembrane</keyword>
<evidence type="ECO:0000313" key="11">
    <source>
        <dbReference type="EMBL" id="TNL98761.1"/>
    </source>
</evidence>
<organism evidence="11 12">
    <name type="scientific">Corynebacterium tapiri</name>
    <dbReference type="NCBI Taxonomy" id="1448266"/>
    <lineage>
        <taxon>Bacteria</taxon>
        <taxon>Bacillati</taxon>
        <taxon>Actinomycetota</taxon>
        <taxon>Actinomycetes</taxon>
        <taxon>Mycobacteriales</taxon>
        <taxon>Corynebacteriaceae</taxon>
        <taxon>Corynebacterium</taxon>
    </lineage>
</organism>
<dbReference type="EC" id="2.7.13.3" evidence="2"/>
<dbReference type="GO" id="GO:0005524">
    <property type="term" value="F:ATP binding"/>
    <property type="evidence" value="ECO:0007669"/>
    <property type="project" value="UniProtKB-KW"/>
</dbReference>
<dbReference type="Proteomes" id="UP000312032">
    <property type="component" value="Unassembled WGS sequence"/>
</dbReference>
<name>A0A5C4U5K9_9CORY</name>
<evidence type="ECO:0000256" key="6">
    <source>
        <dbReference type="ARBA" id="ARBA00022777"/>
    </source>
</evidence>
<evidence type="ECO:0000256" key="3">
    <source>
        <dbReference type="ARBA" id="ARBA00022553"/>
    </source>
</evidence>
<keyword evidence="12" id="KW-1185">Reference proteome</keyword>
<keyword evidence="5" id="KW-0547">Nucleotide-binding</keyword>
<protein>
    <recommendedName>
        <fullName evidence="2">histidine kinase</fullName>
        <ecNumber evidence="2">2.7.13.3</ecNumber>
    </recommendedName>
</protein>
<dbReference type="GO" id="GO:0046983">
    <property type="term" value="F:protein dimerization activity"/>
    <property type="evidence" value="ECO:0007669"/>
    <property type="project" value="InterPro"/>
</dbReference>
<comment type="caution">
    <text evidence="11">The sequence shown here is derived from an EMBL/GenBank/DDBJ whole genome shotgun (WGS) entry which is preliminary data.</text>
</comment>
<feature type="transmembrane region" description="Helical" evidence="9">
    <location>
        <begin position="57"/>
        <end position="81"/>
    </location>
</feature>
<feature type="transmembrane region" description="Helical" evidence="9">
    <location>
        <begin position="130"/>
        <end position="149"/>
    </location>
</feature>
<evidence type="ECO:0000256" key="9">
    <source>
        <dbReference type="SAM" id="Phobius"/>
    </source>
</evidence>
<dbReference type="PANTHER" id="PTHR24421">
    <property type="entry name" value="NITRATE/NITRITE SENSOR PROTEIN NARX-RELATED"/>
    <property type="match status" value="1"/>
</dbReference>